<evidence type="ECO:0000313" key="2">
    <source>
        <dbReference type="Proteomes" id="UP001430848"/>
    </source>
</evidence>
<dbReference type="SUPFAM" id="SSF160104">
    <property type="entry name" value="Acetoacetate decarboxylase-like"/>
    <property type="match status" value="1"/>
</dbReference>
<dbReference type="Proteomes" id="UP001430848">
    <property type="component" value="Unassembled WGS sequence"/>
</dbReference>
<evidence type="ECO:0000313" key="1">
    <source>
        <dbReference type="EMBL" id="KAK7730469.1"/>
    </source>
</evidence>
<sequence length="246" mass="27616">MPLGSLSVTAEGVPIFAPPYPKHKDPYTFVIDKILSVSYRVAASQVRHLVPDMLELEDEPLMTSFFIEYAMTLVGSYKEYVHNVEVTYKGERYNYNVILILDNESAIFAGREQYGFPKVFGKAEIEPQTGGRLVTANAQRPAGRTVVDCEFIPEALVNNPPAPKKWSLNLRSIQQPHPGMAAPILELVPAFLDIHLTEVWTGKGRIDFPRRSAHNPWCELDILRYEGSFLARNVTAALQVRGSFPL</sequence>
<dbReference type="InterPro" id="IPR023375">
    <property type="entry name" value="ADC_dom_sf"/>
</dbReference>
<dbReference type="Pfam" id="PF06314">
    <property type="entry name" value="ADC"/>
    <property type="match status" value="1"/>
</dbReference>
<reference evidence="1 2" key="1">
    <citation type="submission" date="2024-02" db="EMBL/GenBank/DDBJ databases">
        <title>De novo assembly and annotation of 12 fungi associated with fruit tree decline syndrome in Ontario, Canada.</title>
        <authorList>
            <person name="Sulman M."/>
            <person name="Ellouze W."/>
            <person name="Ilyukhin E."/>
        </authorList>
    </citation>
    <scope>NUCLEOTIDE SEQUENCE [LARGE SCALE GENOMIC DNA]</scope>
    <source>
        <strain evidence="1 2">M169</strain>
    </source>
</reference>
<organism evidence="1 2">
    <name type="scientific">Diaporthe eres</name>
    <name type="common">Phomopsis oblonga</name>
    <dbReference type="NCBI Taxonomy" id="83184"/>
    <lineage>
        <taxon>Eukaryota</taxon>
        <taxon>Fungi</taxon>
        <taxon>Dikarya</taxon>
        <taxon>Ascomycota</taxon>
        <taxon>Pezizomycotina</taxon>
        <taxon>Sordariomycetes</taxon>
        <taxon>Sordariomycetidae</taxon>
        <taxon>Diaporthales</taxon>
        <taxon>Diaporthaceae</taxon>
        <taxon>Diaporthe</taxon>
        <taxon>Diaporthe eres species complex</taxon>
    </lineage>
</organism>
<comment type="caution">
    <text evidence="1">The sequence shown here is derived from an EMBL/GenBank/DDBJ whole genome shotgun (WGS) entry which is preliminary data.</text>
</comment>
<protein>
    <recommendedName>
        <fullName evidence="3">Acetoacetate decarboxylase</fullName>
    </recommendedName>
</protein>
<dbReference type="Gene3D" id="2.40.400.10">
    <property type="entry name" value="Acetoacetate decarboxylase-like"/>
    <property type="match status" value="1"/>
</dbReference>
<name>A0ABR1PA16_DIAER</name>
<dbReference type="InterPro" id="IPR010451">
    <property type="entry name" value="Acetoacetate_decarboxylase"/>
</dbReference>
<keyword evidence="2" id="KW-1185">Reference proteome</keyword>
<gene>
    <name evidence="1" type="ORF">SLS63_005714</name>
</gene>
<dbReference type="EMBL" id="JAKNSF020000025">
    <property type="protein sequence ID" value="KAK7730469.1"/>
    <property type="molecule type" value="Genomic_DNA"/>
</dbReference>
<evidence type="ECO:0008006" key="3">
    <source>
        <dbReference type="Google" id="ProtNLM"/>
    </source>
</evidence>
<proteinExistence type="predicted"/>
<accession>A0ABR1PA16</accession>